<sequence>MHGAFPCLSQEGNELELVEAEKPRERPSFSSVAAGKRNEPKEKRSYAQTLKQNNGYM</sequence>
<feature type="compositionally biased region" description="Basic and acidic residues" evidence="1">
    <location>
        <begin position="36"/>
        <end position="45"/>
    </location>
</feature>
<comment type="caution">
    <text evidence="2">The sequence shown here is derived from an EMBL/GenBank/DDBJ whole genome shotgun (WGS) entry which is preliminary data.</text>
</comment>
<feature type="region of interest" description="Disordered" evidence="1">
    <location>
        <begin position="19"/>
        <end position="57"/>
    </location>
</feature>
<feature type="compositionally biased region" description="Polar residues" evidence="1">
    <location>
        <begin position="46"/>
        <end position="57"/>
    </location>
</feature>
<dbReference type="EMBL" id="JPKZ01001587">
    <property type="protein sequence ID" value="KHN81119.1"/>
    <property type="molecule type" value="Genomic_DNA"/>
</dbReference>
<evidence type="ECO:0000313" key="3">
    <source>
        <dbReference type="Proteomes" id="UP000031036"/>
    </source>
</evidence>
<evidence type="ECO:0000256" key="1">
    <source>
        <dbReference type="SAM" id="MobiDB-lite"/>
    </source>
</evidence>
<name>A0A0B2VI76_TOXCA</name>
<gene>
    <name evidence="2" type="ORF">Tcan_05001</name>
</gene>
<protein>
    <submittedName>
        <fullName evidence="2">Uncharacterized protein</fullName>
    </submittedName>
</protein>
<keyword evidence="3" id="KW-1185">Reference proteome</keyword>
<dbReference type="Proteomes" id="UP000031036">
    <property type="component" value="Unassembled WGS sequence"/>
</dbReference>
<proteinExistence type="predicted"/>
<accession>A0A0B2VI76</accession>
<dbReference type="STRING" id="6265.A0A0B2VI76"/>
<dbReference type="AlphaFoldDB" id="A0A0B2VI76"/>
<reference evidence="2 3" key="1">
    <citation type="submission" date="2014-11" db="EMBL/GenBank/DDBJ databases">
        <title>Genetic blueprint of the zoonotic pathogen Toxocara canis.</title>
        <authorList>
            <person name="Zhu X.-Q."/>
            <person name="Korhonen P.K."/>
            <person name="Cai H."/>
            <person name="Young N.D."/>
            <person name="Nejsum P."/>
            <person name="von Samson-Himmelstjerna G."/>
            <person name="Boag P.R."/>
            <person name="Tan P."/>
            <person name="Li Q."/>
            <person name="Min J."/>
            <person name="Yang Y."/>
            <person name="Wang X."/>
            <person name="Fang X."/>
            <person name="Hall R.S."/>
            <person name="Hofmann A."/>
            <person name="Sternberg P.W."/>
            <person name="Jex A.R."/>
            <person name="Gasser R.B."/>
        </authorList>
    </citation>
    <scope>NUCLEOTIDE SEQUENCE [LARGE SCALE GENOMIC DNA]</scope>
    <source>
        <strain evidence="2">PN_DK_2014</strain>
    </source>
</reference>
<organism evidence="2 3">
    <name type="scientific">Toxocara canis</name>
    <name type="common">Canine roundworm</name>
    <dbReference type="NCBI Taxonomy" id="6265"/>
    <lineage>
        <taxon>Eukaryota</taxon>
        <taxon>Metazoa</taxon>
        <taxon>Ecdysozoa</taxon>
        <taxon>Nematoda</taxon>
        <taxon>Chromadorea</taxon>
        <taxon>Rhabditida</taxon>
        <taxon>Spirurina</taxon>
        <taxon>Ascaridomorpha</taxon>
        <taxon>Ascaridoidea</taxon>
        <taxon>Toxocaridae</taxon>
        <taxon>Toxocara</taxon>
    </lineage>
</organism>
<evidence type="ECO:0000313" key="2">
    <source>
        <dbReference type="EMBL" id="KHN81119.1"/>
    </source>
</evidence>